<keyword evidence="1" id="KW-0175">Coiled coil</keyword>
<feature type="coiled-coil region" evidence="1">
    <location>
        <begin position="64"/>
        <end position="91"/>
    </location>
</feature>
<name>A0A077ZTT8_STYLE</name>
<dbReference type="Proteomes" id="UP000039865">
    <property type="component" value="Unassembled WGS sequence"/>
</dbReference>
<evidence type="ECO:0000256" key="2">
    <source>
        <dbReference type="SAM" id="MobiDB-lite"/>
    </source>
</evidence>
<feature type="region of interest" description="Disordered" evidence="2">
    <location>
        <begin position="457"/>
        <end position="478"/>
    </location>
</feature>
<accession>A0A077ZTT8</accession>
<gene>
    <name evidence="3" type="primary">Contig1939.g2098</name>
    <name evidence="3" type="ORF">STYLEM_806</name>
</gene>
<evidence type="ECO:0000256" key="1">
    <source>
        <dbReference type="SAM" id="Coils"/>
    </source>
</evidence>
<organism evidence="3 4">
    <name type="scientific">Stylonychia lemnae</name>
    <name type="common">Ciliate</name>
    <dbReference type="NCBI Taxonomy" id="5949"/>
    <lineage>
        <taxon>Eukaryota</taxon>
        <taxon>Sar</taxon>
        <taxon>Alveolata</taxon>
        <taxon>Ciliophora</taxon>
        <taxon>Intramacronucleata</taxon>
        <taxon>Spirotrichea</taxon>
        <taxon>Stichotrichia</taxon>
        <taxon>Sporadotrichida</taxon>
        <taxon>Oxytrichidae</taxon>
        <taxon>Stylonychinae</taxon>
        <taxon>Stylonychia</taxon>
    </lineage>
</organism>
<keyword evidence="4" id="KW-1185">Reference proteome</keyword>
<dbReference type="EMBL" id="CCKQ01000759">
    <property type="protein sequence ID" value="CDW71856.1"/>
    <property type="molecule type" value="Genomic_DNA"/>
</dbReference>
<proteinExistence type="predicted"/>
<feature type="coiled-coil region" evidence="1">
    <location>
        <begin position="234"/>
        <end position="324"/>
    </location>
</feature>
<evidence type="ECO:0000313" key="3">
    <source>
        <dbReference type="EMBL" id="CDW71856.1"/>
    </source>
</evidence>
<sequence>MQNHSLIIQNNSLNTSNQINISAQNISGNNLDPNTSGTSGGITLTQNQQMMPLRKSMNGYNQNRQDKRKSSMELQMEIEQFKKQKNGDEQKTSNIKVQMDRLKRLYEKYRKMVLTHGQEHPINLDGKRLIQLASQNFTTEQLIEEVQIIEAELKRHIKLMEDRSKYSMRDPGSQASRMLNSSKINARDGQNQCVCGINAGILCWQHNDPNNPANQDTIRFANNIQGTEISGVAKSSLRIRLNQLQRVEKQLEAELFEMDVKIQKVKAKQSDEAREKLRQDIDDTMKVLSKLKKQAGEGIFDKEIHQLTEEVHIMKKTLQNQELKLIDMNQQYVDDQDDNQQVKQLQLQQQQLQDFEDQMDEDMPETDLKYTDTQNQKMTIQGEDKEADEEVKHIQELQAQSIQVSYKNSKKINIKELDINQDKKDSEASNAKHEFYDEQNITQNNASVNASQLMTYEKQNETQPNNSRAGKNSSHMNTSNLLNEQDLEIQELHRKIKDLEEELNMPKKVFEEKLSVKLREEVDMNKRRIDEEYKRKLLEEKRKITQSAVSLIIFELIYFQVKDKQDLYDENRELQLKIETIKAMLRGN</sequence>
<protein>
    <submittedName>
        <fullName evidence="3">Uncharacterized protein</fullName>
    </submittedName>
</protein>
<evidence type="ECO:0000313" key="4">
    <source>
        <dbReference type="Proteomes" id="UP000039865"/>
    </source>
</evidence>
<reference evidence="3 4" key="1">
    <citation type="submission" date="2014-06" db="EMBL/GenBank/DDBJ databases">
        <authorList>
            <person name="Swart Estienne"/>
        </authorList>
    </citation>
    <scope>NUCLEOTIDE SEQUENCE [LARGE SCALE GENOMIC DNA]</scope>
    <source>
        <strain evidence="3 4">130c</strain>
    </source>
</reference>
<dbReference type="AlphaFoldDB" id="A0A077ZTT8"/>
<dbReference type="InParanoid" id="A0A077ZTT8"/>
<feature type="compositionally biased region" description="Polar residues" evidence="2">
    <location>
        <begin position="461"/>
        <end position="478"/>
    </location>
</feature>